<reference evidence="4" key="1">
    <citation type="journal article" date="2019" name="Int. J. Syst. Evol. Microbiol.">
        <title>The Global Catalogue of Microorganisms (GCM) 10K type strain sequencing project: providing services to taxonomists for standard genome sequencing and annotation.</title>
        <authorList>
            <consortium name="The Broad Institute Genomics Platform"/>
            <consortium name="The Broad Institute Genome Sequencing Center for Infectious Disease"/>
            <person name="Wu L."/>
            <person name="Ma J."/>
        </authorList>
    </citation>
    <scope>NUCLEOTIDE SEQUENCE [LARGE SCALE GENOMIC DNA]</scope>
    <source>
        <strain evidence="4">KACC 14249</strain>
    </source>
</reference>
<dbReference type="SUPFAM" id="SSF63411">
    <property type="entry name" value="LuxS/MPP-like metallohydrolase"/>
    <property type="match status" value="2"/>
</dbReference>
<name>A0ABW1JIC6_9ACTN</name>
<dbReference type="Proteomes" id="UP001596189">
    <property type="component" value="Unassembled WGS sequence"/>
</dbReference>
<sequence>MDSETSALKMVTRPTDSTAVTTSPAVAMTATINGLRVFTAAADGPTRAALTFRVGWADETLVEHGISHLVEHLVLAPLGRPQFTWNGTTSAERVTFWCEGTEEQVAWFLTAVAANIRELPLSQLELEKNLIRAEACHRQGGVTGIHDLWRWGTEGHGLGVYDELGLDRVDPAPVQVWAARYLTAENGVLWTTSSQPPSLDLPRGQAVPAADTGPWRATTLPSSFPLDGTRVTLSAELPFGHWAGVVGHLLAKRMLDRLRYTEGISYSTDYDVTSVGRDVRRLLVTVDGLPDRMQQVAEGAVEVLDELARTGPTAEELAEVLTSFDRQQEGGTAALAELARLSDDYLTGRPSRPAMALRDELRALTPAQVAGFVAAMRPTMLWSAPPGVTVPGCPQASGQSERRVTGTRWTPPRGQLQTSYVDVSDQGITFVAEQAEVCLTVPWTECTAMVAYDDGTRRLIGRDGFAFTLFPERWDRWAQLSAELDRHVPAGRTSHQRTAPNREAPRPPVIEVTGTSDGAWITLGVVGLLFAVLVGFAAVADGLDVGVLAVAVVLAGVSALPLWHVRRRRERRRNGYEPVKVRRYQGVAAWPTRYVVAGLVLSAVGAVALLLGRAVVPGVLLGGVAVRAGRELSRRSKRGS</sequence>
<organism evidence="3 4">
    <name type="scientific">Angustibacter luteus</name>
    <dbReference type="NCBI Taxonomy" id="658456"/>
    <lineage>
        <taxon>Bacteria</taxon>
        <taxon>Bacillati</taxon>
        <taxon>Actinomycetota</taxon>
        <taxon>Actinomycetes</taxon>
        <taxon>Kineosporiales</taxon>
        <taxon>Kineosporiaceae</taxon>
    </lineage>
</organism>
<feature type="region of interest" description="Disordered" evidence="1">
    <location>
        <begin position="488"/>
        <end position="508"/>
    </location>
</feature>
<evidence type="ECO:0000313" key="4">
    <source>
        <dbReference type="Proteomes" id="UP001596189"/>
    </source>
</evidence>
<keyword evidence="2" id="KW-0812">Transmembrane</keyword>
<dbReference type="InterPro" id="IPR011249">
    <property type="entry name" value="Metalloenz_LuxS/M16"/>
</dbReference>
<feature type="transmembrane region" description="Helical" evidence="2">
    <location>
        <begin position="545"/>
        <end position="565"/>
    </location>
</feature>
<feature type="region of interest" description="Disordered" evidence="1">
    <location>
        <begin position="392"/>
        <end position="413"/>
    </location>
</feature>
<evidence type="ECO:0008006" key="5">
    <source>
        <dbReference type="Google" id="ProtNLM"/>
    </source>
</evidence>
<keyword evidence="2" id="KW-1133">Transmembrane helix</keyword>
<feature type="transmembrane region" description="Helical" evidence="2">
    <location>
        <begin position="519"/>
        <end position="539"/>
    </location>
</feature>
<proteinExistence type="predicted"/>
<dbReference type="Gene3D" id="3.30.830.10">
    <property type="entry name" value="Metalloenzyme, LuxS/M16 peptidase-like"/>
    <property type="match status" value="2"/>
</dbReference>
<protein>
    <recommendedName>
        <fullName evidence="5">Insulinase family protein</fullName>
    </recommendedName>
</protein>
<accession>A0ABW1JIC6</accession>
<dbReference type="EMBL" id="JBHSRD010000004">
    <property type="protein sequence ID" value="MFC6008433.1"/>
    <property type="molecule type" value="Genomic_DNA"/>
</dbReference>
<evidence type="ECO:0000256" key="2">
    <source>
        <dbReference type="SAM" id="Phobius"/>
    </source>
</evidence>
<dbReference type="RefSeq" id="WP_345714870.1">
    <property type="nucleotide sequence ID" value="NZ_BAABFP010000002.1"/>
</dbReference>
<comment type="caution">
    <text evidence="3">The sequence shown here is derived from an EMBL/GenBank/DDBJ whole genome shotgun (WGS) entry which is preliminary data.</text>
</comment>
<keyword evidence="4" id="KW-1185">Reference proteome</keyword>
<keyword evidence="2" id="KW-0472">Membrane</keyword>
<evidence type="ECO:0000256" key="1">
    <source>
        <dbReference type="SAM" id="MobiDB-lite"/>
    </source>
</evidence>
<gene>
    <name evidence="3" type="ORF">ACFQDO_14945</name>
</gene>
<evidence type="ECO:0000313" key="3">
    <source>
        <dbReference type="EMBL" id="MFC6008433.1"/>
    </source>
</evidence>